<keyword evidence="3" id="KW-1185">Reference proteome</keyword>
<evidence type="ECO:0000313" key="3">
    <source>
        <dbReference type="Proteomes" id="UP001056384"/>
    </source>
</evidence>
<evidence type="ECO:0000313" key="2">
    <source>
        <dbReference type="EMBL" id="USW55035.1"/>
    </source>
</evidence>
<name>A0A9Q9ELF2_9PEZI</name>
<reference evidence="2" key="1">
    <citation type="submission" date="2022-06" db="EMBL/GenBank/DDBJ databases">
        <title>Complete genome sequences of two strains of the flax pathogen Septoria linicola.</title>
        <authorList>
            <person name="Lapalu N."/>
            <person name="Simon A."/>
            <person name="Demenou B."/>
            <person name="Paumier D."/>
            <person name="Guillot M.-P."/>
            <person name="Gout L."/>
            <person name="Valade R."/>
        </authorList>
    </citation>
    <scope>NUCLEOTIDE SEQUENCE</scope>
    <source>
        <strain evidence="2">SE15195</strain>
    </source>
</reference>
<accession>A0A9Q9ELF2</accession>
<dbReference type="EMBL" id="CP099424">
    <property type="protein sequence ID" value="USW55035.1"/>
    <property type="molecule type" value="Genomic_DNA"/>
</dbReference>
<dbReference type="AlphaFoldDB" id="A0A9Q9ELF2"/>
<evidence type="ECO:0000256" key="1">
    <source>
        <dbReference type="SAM" id="MobiDB-lite"/>
    </source>
</evidence>
<dbReference type="Proteomes" id="UP001056384">
    <property type="component" value="Chromosome 7"/>
</dbReference>
<protein>
    <submittedName>
        <fullName evidence="2">Uncharacterized protein</fullName>
    </submittedName>
</protein>
<gene>
    <name evidence="2" type="ORF">Slin15195_G083540</name>
</gene>
<feature type="region of interest" description="Disordered" evidence="1">
    <location>
        <begin position="1"/>
        <end position="28"/>
    </location>
</feature>
<organism evidence="2 3">
    <name type="scientific">Septoria linicola</name>
    <dbReference type="NCBI Taxonomy" id="215465"/>
    <lineage>
        <taxon>Eukaryota</taxon>
        <taxon>Fungi</taxon>
        <taxon>Dikarya</taxon>
        <taxon>Ascomycota</taxon>
        <taxon>Pezizomycotina</taxon>
        <taxon>Dothideomycetes</taxon>
        <taxon>Dothideomycetidae</taxon>
        <taxon>Mycosphaerellales</taxon>
        <taxon>Mycosphaerellaceae</taxon>
        <taxon>Septoria</taxon>
    </lineage>
</organism>
<sequence length="298" mass="33358">MVKQGTDSPGGKSGKGKKSRKEIKEEEELQAKKQELNQLGRTIRGLHVEFQQYIEEALEVLTNHRHSNYPRQSISEVPSIVFSHDIKALTAEVDTTTAKKVFVALCDSLVYDLAIMADKARFSLATTGEDLHNTSDLLRMKAEWGGDKSSIESFVNGDTIRYHNEVVDHHTTLQAAAKKAFVLTLDALRSFERRQRKFIQSIGYHNGIAAVSGGDGNDRNDQAAIIIPMIEEVLNDNSKLMLLEAPYEEKWQEICKAMSSVLIHEAADFVATAIAALEVDTRGKLEYLEFPQLRVRAE</sequence>
<proteinExistence type="predicted"/>